<keyword evidence="3" id="KW-0639">Primosome</keyword>
<evidence type="ECO:0000256" key="7">
    <source>
        <dbReference type="ARBA" id="ARBA00023014"/>
    </source>
</evidence>
<keyword evidence="7" id="KW-0411">Iron-sulfur</keyword>
<dbReference type="Pfam" id="PF04104">
    <property type="entry name" value="DNA_primase_lrg"/>
    <property type="match status" value="1"/>
</dbReference>
<dbReference type="RefSeq" id="XP_046589165.1">
    <property type="nucleotide sequence ID" value="XM_046733209.1"/>
</dbReference>
<dbReference type="Proteomes" id="UP000829291">
    <property type="component" value="Chromosome 2"/>
</dbReference>
<evidence type="ECO:0000256" key="2">
    <source>
        <dbReference type="ARBA" id="ARBA00022485"/>
    </source>
</evidence>
<dbReference type="PANTHER" id="PTHR10537">
    <property type="entry name" value="DNA PRIMASE LARGE SUBUNIT"/>
    <property type="match status" value="1"/>
</dbReference>
<dbReference type="GO" id="GO:0006269">
    <property type="term" value="P:DNA replication, synthesis of primer"/>
    <property type="evidence" value="ECO:0007669"/>
    <property type="project" value="UniProtKB-KW"/>
</dbReference>
<dbReference type="InterPro" id="IPR058560">
    <property type="entry name" value="DNA_primase_C"/>
</dbReference>
<gene>
    <name evidence="10 11 12" type="primary">LOC107216718</name>
</gene>
<accession>A0A6J0B5Q0</accession>
<comment type="cofactor">
    <cofactor evidence="1">
        <name>[4Fe-4S] cluster</name>
        <dbReference type="ChEBI" id="CHEBI:49883"/>
    </cofactor>
</comment>
<evidence type="ECO:0000313" key="9">
    <source>
        <dbReference type="Proteomes" id="UP000829291"/>
    </source>
</evidence>
<dbReference type="PANTHER" id="PTHR10537:SF4">
    <property type="entry name" value="DNA PRIMASE LARGE SUBUNIT"/>
    <property type="match status" value="1"/>
</dbReference>
<dbReference type="InterPro" id="IPR007238">
    <property type="entry name" value="DNA_primase_lsu_euk/arc"/>
</dbReference>
<dbReference type="GO" id="GO:0006270">
    <property type="term" value="P:DNA replication initiation"/>
    <property type="evidence" value="ECO:0007669"/>
    <property type="project" value="TreeGrafter"/>
</dbReference>
<evidence type="ECO:0000313" key="12">
    <source>
        <dbReference type="RefSeq" id="XP_046589165.1"/>
    </source>
</evidence>
<evidence type="ECO:0000313" key="10">
    <source>
        <dbReference type="RefSeq" id="XP_015509476.1"/>
    </source>
</evidence>
<evidence type="ECO:0000256" key="6">
    <source>
        <dbReference type="ARBA" id="ARBA00023004"/>
    </source>
</evidence>
<evidence type="ECO:0000256" key="4">
    <source>
        <dbReference type="ARBA" id="ARBA00022705"/>
    </source>
</evidence>
<dbReference type="GeneID" id="107216718"/>
<dbReference type="GO" id="GO:0051539">
    <property type="term" value="F:4 iron, 4 sulfur cluster binding"/>
    <property type="evidence" value="ECO:0007669"/>
    <property type="project" value="UniProtKB-KW"/>
</dbReference>
<feature type="domain" description="DNA primase large subunit C-terminal" evidence="8">
    <location>
        <begin position="244"/>
        <end position="414"/>
    </location>
</feature>
<sequence length="421" mass="49713">MFYIQPPRGVLAFNTLTSCIDTRIDYLELVYDNKVDSFEGNIEYLFEGSKYDRTGHFTLRLLASASNDLWAYWVTRETILLEYRLGHVSQRQIHRMFKNIQNSVESTMEYDPLHAALHKISTFFLQRDIFSHIIGKNHSNYCEDYSVKLKFQTVPDLIKKRLVDLREGDAIIFCSRWKQLIKSLFKSLLWRDKANLEKGCLTNTIKSDPRLNFIHQRIELRLMKGGQIGNSRITVNNIDSEVYNFPLCMSHLHFTLRRLHRLSHNARFYYSLFLKDSGMTVDESLVFWRLEYSQPHTCTCSCSHNWQSDTRRFTYSIRHLYGLEGSRKNYNTPNCSVICNNTNGPRYEGGCPFKSFDRDKLKELLRRVMKQSNMDSYLDTFSKQKPEVACASFLKSQRMKNIDNTFINSPVQYYQLMKEYD</sequence>
<name>A0A6J0B5Q0_NEOLC</name>
<dbReference type="OrthoDB" id="421393at2759"/>
<evidence type="ECO:0000256" key="1">
    <source>
        <dbReference type="ARBA" id="ARBA00001966"/>
    </source>
</evidence>
<keyword evidence="5" id="KW-0479">Metal-binding</keyword>
<proteinExistence type="predicted"/>
<protein>
    <submittedName>
        <fullName evidence="10 11 12">DNA primase large subunit</fullName>
    </submittedName>
</protein>
<keyword evidence="9" id="KW-1185">Reference proteome</keyword>
<dbReference type="KEGG" id="nlo:107216718"/>
<dbReference type="RefSeq" id="XP_015509476.1">
    <property type="nucleotide sequence ID" value="XM_015653990.1"/>
</dbReference>
<organism evidence="9 10">
    <name type="scientific">Neodiprion lecontei</name>
    <name type="common">Redheaded pine sawfly</name>
    <dbReference type="NCBI Taxonomy" id="441921"/>
    <lineage>
        <taxon>Eukaryota</taxon>
        <taxon>Metazoa</taxon>
        <taxon>Ecdysozoa</taxon>
        <taxon>Arthropoda</taxon>
        <taxon>Hexapoda</taxon>
        <taxon>Insecta</taxon>
        <taxon>Pterygota</taxon>
        <taxon>Neoptera</taxon>
        <taxon>Endopterygota</taxon>
        <taxon>Hymenoptera</taxon>
        <taxon>Tenthredinoidea</taxon>
        <taxon>Diprionidae</taxon>
        <taxon>Diprioninae</taxon>
        <taxon>Neodiprion</taxon>
    </lineage>
</organism>
<dbReference type="AlphaFoldDB" id="A0A6J0B5Q0"/>
<keyword evidence="4" id="KW-0235">DNA replication</keyword>
<keyword evidence="6" id="KW-0408">Iron</keyword>
<evidence type="ECO:0000256" key="3">
    <source>
        <dbReference type="ARBA" id="ARBA00022515"/>
    </source>
</evidence>
<keyword evidence="2" id="KW-0004">4Fe-4S</keyword>
<dbReference type="GO" id="GO:0005658">
    <property type="term" value="C:alpha DNA polymerase:primase complex"/>
    <property type="evidence" value="ECO:0007669"/>
    <property type="project" value="TreeGrafter"/>
</dbReference>
<evidence type="ECO:0000259" key="8">
    <source>
        <dbReference type="Pfam" id="PF04104"/>
    </source>
</evidence>
<dbReference type="Gene3D" id="1.20.930.80">
    <property type="match status" value="1"/>
</dbReference>
<reference evidence="10 11" key="1">
    <citation type="submission" date="2025-04" db="UniProtKB">
        <authorList>
            <consortium name="RefSeq"/>
        </authorList>
    </citation>
    <scope>IDENTIFICATION</scope>
    <source>
        <tissue evidence="12">Thorax and Abdomen</tissue>
        <tissue evidence="10 11">Whole body</tissue>
    </source>
</reference>
<evidence type="ECO:0000313" key="11">
    <source>
        <dbReference type="RefSeq" id="XP_015509477.1"/>
    </source>
</evidence>
<dbReference type="Pfam" id="PF26466">
    <property type="entry name" value="DNA_primase_lrg_N"/>
    <property type="match status" value="1"/>
</dbReference>
<dbReference type="GO" id="GO:0046872">
    <property type="term" value="F:metal ion binding"/>
    <property type="evidence" value="ECO:0007669"/>
    <property type="project" value="UniProtKB-KW"/>
</dbReference>
<dbReference type="RefSeq" id="XP_015509477.1">
    <property type="nucleotide sequence ID" value="XM_015653991.1"/>
</dbReference>
<evidence type="ECO:0000256" key="5">
    <source>
        <dbReference type="ARBA" id="ARBA00022723"/>
    </source>
</evidence>